<dbReference type="SUPFAM" id="SSF50729">
    <property type="entry name" value="PH domain-like"/>
    <property type="match status" value="1"/>
</dbReference>
<feature type="domain" description="C2" evidence="14">
    <location>
        <begin position="564"/>
        <end position="694"/>
    </location>
</feature>
<dbReference type="GO" id="GO:0005737">
    <property type="term" value="C:cytoplasm"/>
    <property type="evidence" value="ECO:0007669"/>
    <property type="project" value="TreeGrafter"/>
</dbReference>
<dbReference type="Gene3D" id="2.60.40.150">
    <property type="entry name" value="C2 domain"/>
    <property type="match status" value="1"/>
</dbReference>
<dbReference type="CDD" id="cd00275">
    <property type="entry name" value="C2_PLC_like"/>
    <property type="match status" value="1"/>
</dbReference>
<feature type="compositionally biased region" description="Polar residues" evidence="13">
    <location>
        <begin position="857"/>
        <end position="869"/>
    </location>
</feature>
<dbReference type="InterPro" id="IPR000909">
    <property type="entry name" value="PLipase_C_PInositol-sp_X_dom"/>
</dbReference>
<dbReference type="PROSITE" id="PS50004">
    <property type="entry name" value="C2"/>
    <property type="match status" value="1"/>
</dbReference>
<dbReference type="Pfam" id="PF17787">
    <property type="entry name" value="PH_14"/>
    <property type="match status" value="1"/>
</dbReference>
<dbReference type="GO" id="GO:0016042">
    <property type="term" value="P:lipid catabolic process"/>
    <property type="evidence" value="ECO:0007669"/>
    <property type="project" value="UniProtKB-KW"/>
</dbReference>
<evidence type="ECO:0000256" key="5">
    <source>
        <dbReference type="ARBA" id="ARBA00023098"/>
    </source>
</evidence>
<dbReference type="GO" id="GO:0007613">
    <property type="term" value="P:memory"/>
    <property type="evidence" value="ECO:0007669"/>
    <property type="project" value="TreeGrafter"/>
</dbReference>
<keyword evidence="3 11" id="KW-0106">Calcium</keyword>
<keyword evidence="4 9" id="KW-0442">Lipid degradation</keyword>
<dbReference type="GO" id="GO:0051209">
    <property type="term" value="P:release of sequestered calcium ion into cytosol"/>
    <property type="evidence" value="ECO:0007669"/>
    <property type="project" value="TreeGrafter"/>
</dbReference>
<feature type="compositionally biased region" description="Basic residues" evidence="13">
    <location>
        <begin position="351"/>
        <end position="360"/>
    </location>
</feature>
<feature type="binding site" evidence="11">
    <location>
        <position position="243"/>
    </location>
    <ligand>
        <name>Ca(2+)</name>
        <dbReference type="ChEBI" id="CHEBI:29108"/>
    </ligand>
</feature>
<dbReference type="FunFam" id="1.20.1230.10:FF:000001">
    <property type="entry name" value="1-phosphatidylinositol 4,5-bisphosphate phosphodiesterase"/>
    <property type="match status" value="1"/>
</dbReference>
<dbReference type="InterPro" id="IPR042531">
    <property type="entry name" value="PLC-beta_C_sf"/>
</dbReference>
<dbReference type="Proteomes" id="UP000472277">
    <property type="component" value="Chromosome 1"/>
</dbReference>
<dbReference type="InterPro" id="IPR017946">
    <property type="entry name" value="PLC-like_Pdiesterase_TIM-brl"/>
</dbReference>
<dbReference type="InterPro" id="IPR001711">
    <property type="entry name" value="PLipase_C_Pinositol-sp_Y"/>
</dbReference>
<feature type="compositionally biased region" description="Polar residues" evidence="13">
    <location>
        <begin position="383"/>
        <end position="397"/>
    </location>
</feature>
<feature type="compositionally biased region" description="Polar residues" evidence="13">
    <location>
        <begin position="1077"/>
        <end position="1086"/>
    </location>
</feature>
<feature type="region of interest" description="Disordered" evidence="13">
    <location>
        <begin position="855"/>
        <end position="883"/>
    </location>
</feature>
<dbReference type="InterPro" id="IPR015359">
    <property type="entry name" value="PLC_EF-hand-like"/>
</dbReference>
<dbReference type="PRINTS" id="PR00390">
    <property type="entry name" value="PHPHLIPASEC"/>
</dbReference>
<dbReference type="Gene3D" id="1.20.1230.10">
    <property type="entry name" value="Phospholipase C beta, distal C-terminal domain"/>
    <property type="match status" value="1"/>
</dbReference>
<dbReference type="InterPro" id="IPR000008">
    <property type="entry name" value="C2_dom"/>
</dbReference>
<evidence type="ECO:0000256" key="7">
    <source>
        <dbReference type="ARBA" id="ARBA00023674"/>
    </source>
</evidence>
<keyword evidence="17" id="KW-1185">Reference proteome</keyword>
<dbReference type="GeneTree" id="ENSGT00940000155428"/>
<dbReference type="GO" id="GO:0016607">
    <property type="term" value="C:nuclear speck"/>
    <property type="evidence" value="ECO:0007669"/>
    <property type="project" value="TreeGrafter"/>
</dbReference>
<feature type="compositionally biased region" description="Low complexity" evidence="13">
    <location>
        <begin position="371"/>
        <end position="381"/>
    </location>
</feature>
<dbReference type="Gene3D" id="2.30.29.240">
    <property type="match status" value="1"/>
</dbReference>
<comment type="catalytic activity">
    <reaction evidence="8">
        <text>a 1,2-diacyl-sn-glycero-3-phospho-(1D-myo-inositol) + H2O = 1D-myo-inositol 1-phosphate + a 1,2-diacyl-sn-glycerol + H(+)</text>
        <dbReference type="Rhea" id="RHEA:43484"/>
        <dbReference type="ChEBI" id="CHEBI:15377"/>
        <dbReference type="ChEBI" id="CHEBI:15378"/>
        <dbReference type="ChEBI" id="CHEBI:17815"/>
        <dbReference type="ChEBI" id="CHEBI:57880"/>
        <dbReference type="ChEBI" id="CHEBI:58433"/>
    </reaction>
    <physiologicalReaction direction="left-to-right" evidence="8">
        <dbReference type="Rhea" id="RHEA:43485"/>
    </physiologicalReaction>
</comment>
<sequence length="1110" mass="126543">MAGAQPGVHALQLKPVFVSESLKKGNKFMKWDDDSTTVTPVTLQVDPQGYFLYWTDQNKVRTKILHGSKIITKILHGRKIITNGYTFSDIPFPTQRSRGLGLIQETVDYFIGEIGAKSKPYLTVEQLTDFINFRQRDPRLNEILYPPLKPEQVQSLLDKYELNEMLVQKGQISVDGFAKYLISEENSIIPPEKLDQSEDMTLPLPHYFINSSHNTYLTAGQLAGNSSVEMYRQVLLSGCRCIELDCWKGRTTEEEPVITHGFTMTTEIAFKEVIEAIAGCAFKTSPFPVILSFENHVDSPKQQAKMAEYCRSIFGDMLLTDPLEKYPLETGVPLPSPMDLMGKILVKNKKKHIKTSSTKKKLSEQASNAYSDSSSVHEPSSPGAGSTNQEMTESSQPIEVAGLSLRSQGRKSIGEGEEERREEDSLSDCCVFLLQGTAGSEAFATEEMSNLVSYVQPVKFNSFEASKKINRSYQMSSFVETKALEQLTKSPVEFVEYNKLQLSRIYPKGTRVDSSNYNPQLFWNAGCQLVALNFQTIDLSMMLNLGMYEYNGKCGYRLKPEFMRRPDKHFDPFAESTVDGIVANTFSVKIISGQFLTDKKVGTYVEIDMFGLPVDTRRKGFKTKTSQGNAVNPVWEEEAFVLKKVVLPTLASMRISVFEDGGKFIGHRIIPVNAIRPGYRYIGLRNEKNQALTLPALFVYVEVKDYVPDTFADVIEALSNPIRYVNLKEQRANQLAALTLEEGAEEEDSKEVCPDPRVTLPAENGVSHAPIISSKPPSLVSHQPQPTGSVKTAVKTEDVIQSVLTEMEAQTVEELKQHKGFVREQRKQYKEMKELVRKHHRKTSELIKEHTAKAAELQNQHQRRTSVLQKSHKRDGKKRSEQSLSTLEQELCVLDQESSQRLSELKEKQQQQLLTLRQEQYYSEKYQKKEHNKTLLEKLTTIAEECQSAQLKKIRDICDKEKKDMKKKMDKKRQEKINEAKANNKNVTEEEKLEINRSFVNEVVQYIKRLEDAQSKRMERLLEKHKDIRQQILDEKPKLQSELDQEYQDKFRRLPLEIQEFVHYSSKAKLSEDSPHGNLSVSSTTERINHKSQSEDDTEDSSERVFDTPL</sequence>
<feature type="active site" evidence="10">
    <location>
        <position position="213"/>
    </location>
</feature>
<dbReference type="InterPro" id="IPR016280">
    <property type="entry name" value="PLC-beta"/>
</dbReference>
<keyword evidence="12" id="KW-0175">Coiled coil</keyword>
<dbReference type="SUPFAM" id="SSF69989">
    <property type="entry name" value="C-terminal domain of PLC-beta"/>
    <property type="match status" value="1"/>
</dbReference>
<dbReference type="SMART" id="SM00239">
    <property type="entry name" value="C2"/>
    <property type="match status" value="1"/>
</dbReference>
<dbReference type="EC" id="3.1.4.11" evidence="9"/>
<keyword evidence="6 9" id="KW-0807">Transducer</keyword>
<feature type="compositionally biased region" description="Basic and acidic residues" evidence="13">
    <location>
        <begin position="412"/>
        <end position="422"/>
    </location>
</feature>
<dbReference type="SUPFAM" id="SSF49562">
    <property type="entry name" value="C2 domain (Calcium/lipid-binding domain, CaLB)"/>
    <property type="match status" value="1"/>
</dbReference>
<comment type="catalytic activity">
    <reaction evidence="7">
        <text>a 1,2-diacyl-sn-glycero-3-phospho-(1D-myo-inositol-4,5-bisphosphate) + H2O = 1D-myo-inositol 1,4,5-trisphosphate + a 1,2-diacyl-sn-glycerol + H(+)</text>
        <dbReference type="Rhea" id="RHEA:33179"/>
        <dbReference type="ChEBI" id="CHEBI:15377"/>
        <dbReference type="ChEBI" id="CHEBI:15378"/>
        <dbReference type="ChEBI" id="CHEBI:17815"/>
        <dbReference type="ChEBI" id="CHEBI:58456"/>
        <dbReference type="ChEBI" id="CHEBI:203600"/>
        <dbReference type="EC" id="3.1.4.11"/>
    </reaction>
    <physiologicalReaction direction="left-to-right" evidence="7">
        <dbReference type="Rhea" id="RHEA:33180"/>
    </physiologicalReaction>
</comment>
<dbReference type="FunFam" id="2.60.40.150:FF:000008">
    <property type="entry name" value="1-phosphatidylinositol 4,5-bisphosphate phosphodiesterase"/>
    <property type="match status" value="1"/>
</dbReference>
<dbReference type="GO" id="GO:0007186">
    <property type="term" value="P:G protein-coupled receptor signaling pathway"/>
    <property type="evidence" value="ECO:0007669"/>
    <property type="project" value="TreeGrafter"/>
</dbReference>
<dbReference type="SUPFAM" id="SSF47473">
    <property type="entry name" value="EF-hand"/>
    <property type="match status" value="1"/>
</dbReference>
<dbReference type="InterPro" id="IPR001192">
    <property type="entry name" value="PI-PLC_fam"/>
</dbReference>
<accession>A0A673WP78</accession>
<dbReference type="Pfam" id="PF00387">
    <property type="entry name" value="PI-PLC-Y"/>
    <property type="match status" value="1"/>
</dbReference>
<dbReference type="GO" id="GO:0004435">
    <property type="term" value="F:phosphatidylinositol-4,5-bisphosphate phospholipase C activity"/>
    <property type="evidence" value="ECO:0007669"/>
    <property type="project" value="UniProtKB-UniRule"/>
</dbReference>
<dbReference type="SMART" id="SM00149">
    <property type="entry name" value="PLCYc"/>
    <property type="match status" value="1"/>
</dbReference>
<dbReference type="AlphaFoldDB" id="A0A673WP78"/>
<dbReference type="Pfam" id="PF08703">
    <property type="entry name" value="PLC-beta_C"/>
    <property type="match status" value="1"/>
</dbReference>
<dbReference type="PANTHER" id="PTHR10336:SF12">
    <property type="entry name" value="1-PHOSPHATIDYLINOSITOL 4,5-BISPHOSPHATE PHOSPHODIESTERASE BETA-1"/>
    <property type="match status" value="1"/>
</dbReference>
<evidence type="ECO:0000256" key="6">
    <source>
        <dbReference type="ARBA" id="ARBA00023224"/>
    </source>
</evidence>
<feature type="binding site" evidence="11">
    <location>
        <position position="214"/>
    </location>
    <ligand>
        <name>Ca(2+)</name>
        <dbReference type="ChEBI" id="CHEBI:29108"/>
    </ligand>
</feature>
<evidence type="ECO:0000256" key="10">
    <source>
        <dbReference type="PIRSR" id="PIRSR000956-1"/>
    </source>
</evidence>
<protein>
    <recommendedName>
        <fullName evidence="9">1-phosphatidylinositol 4,5-bisphosphate phosphodiesterase</fullName>
        <ecNumber evidence="9">3.1.4.11</ecNumber>
    </recommendedName>
</protein>
<feature type="region of interest" description="Disordered" evidence="13">
    <location>
        <begin position="1065"/>
        <end position="1110"/>
    </location>
</feature>
<reference evidence="16" key="2">
    <citation type="submission" date="2025-08" db="UniProtKB">
        <authorList>
            <consortium name="Ensembl"/>
        </authorList>
    </citation>
    <scope>IDENTIFICATION</scope>
</reference>
<feature type="active site" evidence="10">
    <location>
        <position position="260"/>
    </location>
</feature>
<feature type="coiled-coil region" evidence="12">
    <location>
        <begin position="955"/>
        <end position="1031"/>
    </location>
</feature>
<dbReference type="PIRSF" id="PIRSF000956">
    <property type="entry name" value="PLC-beta"/>
    <property type="match status" value="1"/>
</dbReference>
<evidence type="ECO:0000313" key="17">
    <source>
        <dbReference type="Proteomes" id="UP000472277"/>
    </source>
</evidence>
<gene>
    <name evidence="16" type="primary">LOC115199598</name>
</gene>
<evidence type="ECO:0000256" key="13">
    <source>
        <dbReference type="SAM" id="MobiDB-lite"/>
    </source>
</evidence>
<name>A0A673WP78_SALTR</name>
<evidence type="ECO:0000256" key="8">
    <source>
        <dbReference type="ARBA" id="ARBA00023726"/>
    </source>
</evidence>
<comment type="cofactor">
    <cofactor evidence="11">
        <name>Ca(2+)</name>
        <dbReference type="ChEBI" id="CHEBI:29108"/>
    </cofactor>
    <text evidence="11">Binds 1 Ca(2+) ion per subunit.</text>
</comment>
<dbReference type="InterPro" id="IPR037862">
    <property type="entry name" value="PLC-beta_PH"/>
</dbReference>
<dbReference type="Ensembl" id="ENSSTUT00000014614.1">
    <property type="protein sequence ID" value="ENSSTUP00000013844.1"/>
    <property type="gene ID" value="ENSSTUG00000005838.1"/>
</dbReference>
<dbReference type="InterPro" id="IPR035892">
    <property type="entry name" value="C2_domain_sf"/>
</dbReference>
<keyword evidence="5 9" id="KW-0443">Lipid metabolism</keyword>
<keyword evidence="2 9" id="KW-0378">Hydrolase</keyword>
<dbReference type="PROSITE" id="PS50007">
    <property type="entry name" value="PIPLC_X_DOMAIN"/>
    <property type="match status" value="1"/>
</dbReference>
<dbReference type="GO" id="GO:0005509">
    <property type="term" value="F:calcium ion binding"/>
    <property type="evidence" value="ECO:0007669"/>
    <property type="project" value="UniProtKB-UniRule"/>
</dbReference>
<feature type="compositionally biased region" description="Basic and acidic residues" evidence="13">
    <location>
        <begin position="1101"/>
        <end position="1110"/>
    </location>
</feature>
<evidence type="ECO:0000256" key="3">
    <source>
        <dbReference type="ARBA" id="ARBA00022837"/>
    </source>
</evidence>
<dbReference type="Gene3D" id="1.10.238.10">
    <property type="entry name" value="EF-hand"/>
    <property type="match status" value="1"/>
</dbReference>
<evidence type="ECO:0000256" key="2">
    <source>
        <dbReference type="ARBA" id="ARBA00022801"/>
    </source>
</evidence>
<feature type="binding site" evidence="11">
    <location>
        <position position="294"/>
    </location>
    <ligand>
        <name>Ca(2+)</name>
        <dbReference type="ChEBI" id="CHEBI:29108"/>
    </ligand>
</feature>
<reference evidence="16" key="1">
    <citation type="submission" date="2021-04" db="EMBL/GenBank/DDBJ databases">
        <authorList>
            <consortium name="Wellcome Sanger Institute Data Sharing"/>
        </authorList>
    </citation>
    <scope>NUCLEOTIDE SEQUENCE [LARGE SCALE GENOMIC DNA]</scope>
</reference>
<dbReference type="SMART" id="SM00148">
    <property type="entry name" value="PLCXc"/>
    <property type="match status" value="1"/>
</dbReference>
<dbReference type="GO" id="GO:0005516">
    <property type="term" value="F:calmodulin binding"/>
    <property type="evidence" value="ECO:0007669"/>
    <property type="project" value="TreeGrafter"/>
</dbReference>
<dbReference type="SUPFAM" id="SSF51695">
    <property type="entry name" value="PLC-like phosphodiesterases"/>
    <property type="match status" value="1"/>
</dbReference>
<dbReference type="GO" id="GO:0046488">
    <property type="term" value="P:phosphatidylinositol metabolic process"/>
    <property type="evidence" value="ECO:0007669"/>
    <property type="project" value="TreeGrafter"/>
</dbReference>
<feature type="binding site" evidence="11">
    <location>
        <position position="245"/>
    </location>
    <ligand>
        <name>Ca(2+)</name>
        <dbReference type="ChEBI" id="CHEBI:29108"/>
    </ligand>
</feature>
<dbReference type="PANTHER" id="PTHR10336">
    <property type="entry name" value="PHOSPHOINOSITIDE-SPECIFIC PHOSPHOLIPASE C FAMILY PROTEIN"/>
    <property type="match status" value="1"/>
</dbReference>
<organism evidence="16 17">
    <name type="scientific">Salmo trutta</name>
    <name type="common">Brown trout</name>
    <dbReference type="NCBI Taxonomy" id="8032"/>
    <lineage>
        <taxon>Eukaryota</taxon>
        <taxon>Metazoa</taxon>
        <taxon>Chordata</taxon>
        <taxon>Craniata</taxon>
        <taxon>Vertebrata</taxon>
        <taxon>Euteleostomi</taxon>
        <taxon>Actinopterygii</taxon>
        <taxon>Neopterygii</taxon>
        <taxon>Teleostei</taxon>
        <taxon>Protacanthopterygii</taxon>
        <taxon>Salmoniformes</taxon>
        <taxon>Salmonidae</taxon>
        <taxon>Salmoninae</taxon>
        <taxon>Salmo</taxon>
    </lineage>
</organism>
<evidence type="ECO:0000256" key="4">
    <source>
        <dbReference type="ARBA" id="ARBA00022963"/>
    </source>
</evidence>
<feature type="region of interest" description="Disordered" evidence="13">
    <location>
        <begin position="351"/>
        <end position="422"/>
    </location>
</feature>
<dbReference type="Pfam" id="PF09279">
    <property type="entry name" value="EF-hand_like"/>
    <property type="match status" value="1"/>
</dbReference>
<evidence type="ECO:0000256" key="9">
    <source>
        <dbReference type="PIRNR" id="PIRNR000956"/>
    </source>
</evidence>
<evidence type="ECO:0000259" key="14">
    <source>
        <dbReference type="PROSITE" id="PS50004"/>
    </source>
</evidence>
<dbReference type="InterPro" id="IPR014815">
    <property type="entry name" value="PLC-beta_C"/>
</dbReference>
<reference evidence="16" key="3">
    <citation type="submission" date="2025-09" db="UniProtKB">
        <authorList>
            <consortium name="Ensembl"/>
        </authorList>
    </citation>
    <scope>IDENTIFICATION</scope>
</reference>
<dbReference type="PROSITE" id="PS50008">
    <property type="entry name" value="PIPLC_Y_DOMAIN"/>
    <property type="match status" value="1"/>
</dbReference>
<dbReference type="GO" id="GO:0048015">
    <property type="term" value="P:phosphatidylinositol-mediated signaling"/>
    <property type="evidence" value="ECO:0007669"/>
    <property type="project" value="TreeGrafter"/>
</dbReference>
<dbReference type="InterPro" id="IPR011992">
    <property type="entry name" value="EF-hand-dom_pair"/>
</dbReference>
<proteinExistence type="predicted"/>
<dbReference type="CDD" id="cd08591">
    <property type="entry name" value="PI-PLCc_beta"/>
    <property type="match status" value="1"/>
</dbReference>
<keyword evidence="11" id="KW-0479">Metal-binding</keyword>
<evidence type="ECO:0000259" key="15">
    <source>
        <dbReference type="PROSITE" id="PS50008"/>
    </source>
</evidence>
<evidence type="ECO:0000256" key="1">
    <source>
        <dbReference type="ARBA" id="ARBA00022553"/>
    </source>
</evidence>
<evidence type="ECO:0000313" key="16">
    <source>
        <dbReference type="Ensembl" id="ENSSTUP00000013844.1"/>
    </source>
</evidence>
<evidence type="ECO:0000256" key="12">
    <source>
        <dbReference type="SAM" id="Coils"/>
    </source>
</evidence>
<feature type="domain" description="PI-PLC Y-box" evidence="15">
    <location>
        <begin position="448"/>
        <end position="564"/>
    </location>
</feature>
<keyword evidence="1" id="KW-0597">Phosphoprotein</keyword>
<dbReference type="Pfam" id="PF00388">
    <property type="entry name" value="PI-PLC-X"/>
    <property type="match status" value="1"/>
</dbReference>
<dbReference type="Gene3D" id="3.20.20.190">
    <property type="entry name" value="Phosphatidylinositol (PI) phosphodiesterase"/>
    <property type="match status" value="1"/>
</dbReference>
<evidence type="ECO:0000256" key="11">
    <source>
        <dbReference type="PIRSR" id="PIRSR000956-2"/>
    </source>
</evidence>
<dbReference type="FunFam" id="2.30.29.240:FF:000011">
    <property type="entry name" value="1-phosphatidylinositol 4,5-bisphosphate phosphodiesterase"/>
    <property type="match status" value="1"/>
</dbReference>